<organism evidence="5 6">
    <name type="scientific">Glossina palpalis gambiensis</name>
    <dbReference type="NCBI Taxonomy" id="67801"/>
    <lineage>
        <taxon>Eukaryota</taxon>
        <taxon>Metazoa</taxon>
        <taxon>Ecdysozoa</taxon>
        <taxon>Arthropoda</taxon>
        <taxon>Hexapoda</taxon>
        <taxon>Insecta</taxon>
        <taxon>Pterygota</taxon>
        <taxon>Neoptera</taxon>
        <taxon>Endopterygota</taxon>
        <taxon>Diptera</taxon>
        <taxon>Brachycera</taxon>
        <taxon>Muscomorpha</taxon>
        <taxon>Hippoboscoidea</taxon>
        <taxon>Glossinidae</taxon>
        <taxon>Glossina</taxon>
    </lineage>
</organism>
<evidence type="ECO:0000259" key="4">
    <source>
        <dbReference type="Pfam" id="PF06094"/>
    </source>
</evidence>
<dbReference type="EMBL" id="JXJN01012802">
    <property type="status" value="NOT_ANNOTATED_CDS"/>
    <property type="molecule type" value="Genomic_DNA"/>
</dbReference>
<feature type="active site" description="Proton acceptor" evidence="2">
    <location>
        <position position="92"/>
    </location>
</feature>
<dbReference type="Pfam" id="PF06094">
    <property type="entry name" value="GGACT"/>
    <property type="match status" value="1"/>
</dbReference>
<evidence type="ECO:0000256" key="2">
    <source>
        <dbReference type="PIRSR" id="PIRSR639126-1"/>
    </source>
</evidence>
<comment type="similarity">
    <text evidence="1 3">Belongs to the gamma-glutamylcyclotransferase family.</text>
</comment>
<dbReference type="AlphaFoldDB" id="A0A1B0BE59"/>
<reference evidence="5" key="2">
    <citation type="submission" date="2020-05" db="UniProtKB">
        <authorList>
            <consortium name="EnsemblMetazoa"/>
        </authorList>
    </citation>
    <scope>IDENTIFICATION</scope>
    <source>
        <strain evidence="5">IAEA</strain>
    </source>
</reference>
<evidence type="ECO:0000313" key="6">
    <source>
        <dbReference type="Proteomes" id="UP000092460"/>
    </source>
</evidence>
<dbReference type="Proteomes" id="UP000092460">
    <property type="component" value="Unassembled WGS sequence"/>
</dbReference>
<evidence type="ECO:0000256" key="1">
    <source>
        <dbReference type="ARBA" id="ARBA00008861"/>
    </source>
</evidence>
<dbReference type="InterPro" id="IPR013024">
    <property type="entry name" value="GGCT-like"/>
</dbReference>
<evidence type="ECO:0000313" key="5">
    <source>
        <dbReference type="EnsemblMetazoa" id="GPPI027151-PA"/>
    </source>
</evidence>
<dbReference type="FunFam" id="3.10.490.10:FF:000011">
    <property type="entry name" value="Troponin C-akin-1 protein"/>
    <property type="match status" value="1"/>
</dbReference>
<proteinExistence type="inferred from homology"/>
<dbReference type="Gene3D" id="3.10.490.10">
    <property type="entry name" value="Gamma-glutamyl cyclotransferase-like"/>
    <property type="match status" value="1"/>
</dbReference>
<dbReference type="SUPFAM" id="SSF110857">
    <property type="entry name" value="Gamma-glutamyl cyclotransferase-like"/>
    <property type="match status" value="1"/>
</dbReference>
<name>A0A1B0BE59_9MUSC</name>
<accession>A0A1B0BE59</accession>
<keyword evidence="6" id="KW-1185">Reference proteome</keyword>
<feature type="domain" description="Gamma-glutamylcyclotransferase AIG2-like" evidence="4">
    <location>
        <begin position="14"/>
        <end position="131"/>
    </location>
</feature>
<dbReference type="InterPro" id="IPR036568">
    <property type="entry name" value="GGCT-like_sf"/>
</dbReference>
<protein>
    <recommendedName>
        <fullName evidence="3">Gamma-glutamylcyclotransferase family protein</fullName>
    </recommendedName>
</protein>
<sequence length="168" mass="19390">MCNLRKASSALQKLFVCGTLKYGQPSHSILSNNANGYAKYWCRATTAEKLPLVIATRYNIPFLLNKPGIGFYVTGEIYEVDNKMLKVLDDLEDCQDIYTREMLDMNIGVGEGTVPCWVYLLQKYPEKLLKLEYLSSYENNEKHPYVIRHQRHHKYPPNEDLSYTATAQ</sequence>
<dbReference type="PANTHER" id="PTHR12510:SF18">
    <property type="entry name" value="TROPONIN C-AKIN-1 PROTEIN"/>
    <property type="match status" value="1"/>
</dbReference>
<dbReference type="GO" id="GO:0061929">
    <property type="term" value="F:gamma-glutamylaminecyclotransferase activity"/>
    <property type="evidence" value="ECO:0007669"/>
    <property type="project" value="InterPro"/>
</dbReference>
<dbReference type="CDD" id="cd06661">
    <property type="entry name" value="GGCT_like"/>
    <property type="match status" value="1"/>
</dbReference>
<dbReference type="InterPro" id="IPR039126">
    <property type="entry name" value="GGACT"/>
</dbReference>
<dbReference type="PANTHER" id="PTHR12510">
    <property type="entry name" value="TROPONIN C-AKIN-1 PROTEIN"/>
    <property type="match status" value="1"/>
</dbReference>
<dbReference type="EnsemblMetazoa" id="GPPI027151-RA">
    <property type="protein sequence ID" value="GPPI027151-PA"/>
    <property type="gene ID" value="GPPI027151"/>
</dbReference>
<reference evidence="6" key="1">
    <citation type="submission" date="2015-01" db="EMBL/GenBank/DDBJ databases">
        <authorList>
            <person name="Aksoy S."/>
            <person name="Warren W."/>
            <person name="Wilson R.K."/>
        </authorList>
    </citation>
    <scope>NUCLEOTIDE SEQUENCE [LARGE SCALE GENOMIC DNA]</scope>
    <source>
        <strain evidence="6">IAEA</strain>
    </source>
</reference>
<dbReference type="GO" id="GO:0005829">
    <property type="term" value="C:cytosol"/>
    <property type="evidence" value="ECO:0007669"/>
    <property type="project" value="TreeGrafter"/>
</dbReference>
<dbReference type="STRING" id="67801.A0A1B0BE59"/>
<dbReference type="InterPro" id="IPR009288">
    <property type="entry name" value="AIG2-like_dom"/>
</dbReference>
<evidence type="ECO:0000256" key="3">
    <source>
        <dbReference type="RuleBase" id="RU367036"/>
    </source>
</evidence>
<dbReference type="VEuPathDB" id="VectorBase:GPPI027151"/>